<evidence type="ECO:0000256" key="2">
    <source>
        <dbReference type="ARBA" id="ARBA00022723"/>
    </source>
</evidence>
<dbReference type="PANTHER" id="PTHR33693">
    <property type="entry name" value="TYPE-5 URACIL-DNA GLYCOSYLASE"/>
    <property type="match status" value="1"/>
</dbReference>
<keyword evidence="3" id="KW-0227">DNA damage</keyword>
<proteinExistence type="predicted"/>
<dbReference type="GO" id="GO:0051539">
    <property type="term" value="F:4 iron, 4 sulfur cluster binding"/>
    <property type="evidence" value="ECO:0007669"/>
    <property type="project" value="UniProtKB-KW"/>
</dbReference>
<dbReference type="KEGG" id="nay:HYG81_00490"/>
<organism evidence="9 10">
    <name type="scientific">Natrinema zhouii</name>
    <dbReference type="NCBI Taxonomy" id="1710539"/>
    <lineage>
        <taxon>Archaea</taxon>
        <taxon>Methanobacteriati</taxon>
        <taxon>Methanobacteriota</taxon>
        <taxon>Stenosarchaea group</taxon>
        <taxon>Halobacteria</taxon>
        <taxon>Halobacteriales</taxon>
        <taxon>Natrialbaceae</taxon>
        <taxon>Natrinema</taxon>
    </lineage>
</organism>
<evidence type="ECO:0000256" key="7">
    <source>
        <dbReference type="ARBA" id="ARBA00023204"/>
    </source>
</evidence>
<keyword evidence="7" id="KW-0234">DNA repair</keyword>
<dbReference type="SUPFAM" id="SSF52141">
    <property type="entry name" value="Uracil-DNA glycosylase-like"/>
    <property type="match status" value="1"/>
</dbReference>
<evidence type="ECO:0000259" key="8">
    <source>
        <dbReference type="Pfam" id="PF03167"/>
    </source>
</evidence>
<dbReference type="AlphaFoldDB" id="A0A7D6GPV6"/>
<accession>A0A7D6GPV6</accession>
<reference evidence="9 10" key="1">
    <citation type="submission" date="2020-07" db="EMBL/GenBank/DDBJ databases">
        <title>Natrinema (YPL30) sp. nov. and Haloterrigena xxxxxx (YPL8) sp. nov., isolated from a salt mine.</title>
        <authorList>
            <person name="Cui H."/>
        </authorList>
    </citation>
    <scope>NUCLEOTIDE SEQUENCE [LARGE SCALE GENOMIC DNA]</scope>
    <source>
        <strain evidence="9 10">YPL13</strain>
    </source>
</reference>
<protein>
    <submittedName>
        <fullName evidence="9">Uracil-DNA glycosylase</fullName>
    </submittedName>
</protein>
<feature type="domain" description="Uracil-DNA glycosylase-like" evidence="8">
    <location>
        <begin position="74"/>
        <end position="200"/>
    </location>
</feature>
<dbReference type="GO" id="GO:0097506">
    <property type="term" value="F:deaminated base DNA N-glycosylase activity"/>
    <property type="evidence" value="ECO:0007669"/>
    <property type="project" value="UniProtKB-ARBA"/>
</dbReference>
<sequence length="254" mass="27475">MEYKPTAIRLSGAPGSIAGAKAGRLPDRSAATAGVFAADDVLPVVRNVTDRTSNPFGLRPPFDRSDPGDRTAVFGYGDANADFHVIGDYPGIHGGESTGVPFTETESGLAVQDVLREVGFASGPRDEPVLENCFLSYVHMCSLPDGEPPTAEEYADLERFFDAELRAINAHILLPVGARATDRVLREYTTQRRRFDLEMGALHAAEIRGRGFMVVPIKDPVEWVDGDREAIVARLEALLASDYRQTKGIATTVG</sequence>
<keyword evidence="2" id="KW-0479">Metal-binding</keyword>
<dbReference type="Pfam" id="PF03167">
    <property type="entry name" value="UDG"/>
    <property type="match status" value="1"/>
</dbReference>
<evidence type="ECO:0000256" key="1">
    <source>
        <dbReference type="ARBA" id="ARBA00022485"/>
    </source>
</evidence>
<dbReference type="Gene3D" id="3.40.470.10">
    <property type="entry name" value="Uracil-DNA glycosylase-like domain"/>
    <property type="match status" value="1"/>
</dbReference>
<evidence type="ECO:0000313" key="10">
    <source>
        <dbReference type="Proteomes" id="UP000510869"/>
    </source>
</evidence>
<dbReference type="Proteomes" id="UP000510869">
    <property type="component" value="Chromosome"/>
</dbReference>
<keyword evidence="6" id="KW-0411">Iron-sulfur</keyword>
<keyword evidence="5" id="KW-0408">Iron</keyword>
<name>A0A7D6GPV6_9EURY</name>
<dbReference type="InterPro" id="IPR036895">
    <property type="entry name" value="Uracil-DNA_glycosylase-like_sf"/>
</dbReference>
<dbReference type="EMBL" id="CP059154">
    <property type="protein sequence ID" value="QLK26141.1"/>
    <property type="molecule type" value="Genomic_DNA"/>
</dbReference>
<gene>
    <name evidence="9" type="ORF">HYG81_00490</name>
</gene>
<dbReference type="InterPro" id="IPR005122">
    <property type="entry name" value="Uracil-DNA_glycosylase-like"/>
</dbReference>
<evidence type="ECO:0000256" key="5">
    <source>
        <dbReference type="ARBA" id="ARBA00023004"/>
    </source>
</evidence>
<keyword evidence="4" id="KW-0378">Hydrolase</keyword>
<dbReference type="GO" id="GO:0046872">
    <property type="term" value="F:metal ion binding"/>
    <property type="evidence" value="ECO:0007669"/>
    <property type="project" value="UniProtKB-KW"/>
</dbReference>
<dbReference type="InterPro" id="IPR051536">
    <property type="entry name" value="UDG_Type-4/5"/>
</dbReference>
<dbReference type="PANTHER" id="PTHR33693:SF1">
    <property type="entry name" value="TYPE-4 URACIL-DNA GLYCOSYLASE"/>
    <property type="match status" value="1"/>
</dbReference>
<keyword evidence="1" id="KW-0004">4Fe-4S</keyword>
<evidence type="ECO:0000256" key="3">
    <source>
        <dbReference type="ARBA" id="ARBA00022763"/>
    </source>
</evidence>
<dbReference type="GO" id="GO:0006281">
    <property type="term" value="P:DNA repair"/>
    <property type="evidence" value="ECO:0007669"/>
    <property type="project" value="UniProtKB-KW"/>
</dbReference>
<evidence type="ECO:0000313" key="9">
    <source>
        <dbReference type="EMBL" id="QLK26141.1"/>
    </source>
</evidence>
<evidence type="ECO:0000256" key="4">
    <source>
        <dbReference type="ARBA" id="ARBA00022801"/>
    </source>
</evidence>
<dbReference type="OrthoDB" id="195170at2157"/>
<keyword evidence="10" id="KW-1185">Reference proteome</keyword>
<evidence type="ECO:0000256" key="6">
    <source>
        <dbReference type="ARBA" id="ARBA00023014"/>
    </source>
</evidence>